<dbReference type="RefSeq" id="WP_377101916.1">
    <property type="nucleotide sequence ID" value="NZ_JBHTHU010000021.1"/>
</dbReference>
<name>A0ABW2YYP4_9SPHI</name>
<gene>
    <name evidence="1" type="ORF">ACFQZS_15860</name>
</gene>
<evidence type="ECO:0000313" key="1">
    <source>
        <dbReference type="EMBL" id="MFD0751627.1"/>
    </source>
</evidence>
<comment type="caution">
    <text evidence="1">The sequence shown here is derived from an EMBL/GenBank/DDBJ whole genome shotgun (WGS) entry which is preliminary data.</text>
</comment>
<evidence type="ECO:0000313" key="2">
    <source>
        <dbReference type="Proteomes" id="UP001596958"/>
    </source>
</evidence>
<dbReference type="EMBL" id="JBHTHU010000021">
    <property type="protein sequence ID" value="MFD0751627.1"/>
    <property type="molecule type" value="Genomic_DNA"/>
</dbReference>
<proteinExistence type="predicted"/>
<accession>A0ABW2YYP4</accession>
<organism evidence="1 2">
    <name type="scientific">Mucilaginibacter calamicampi</name>
    <dbReference type="NCBI Taxonomy" id="1302352"/>
    <lineage>
        <taxon>Bacteria</taxon>
        <taxon>Pseudomonadati</taxon>
        <taxon>Bacteroidota</taxon>
        <taxon>Sphingobacteriia</taxon>
        <taxon>Sphingobacteriales</taxon>
        <taxon>Sphingobacteriaceae</taxon>
        <taxon>Mucilaginibacter</taxon>
    </lineage>
</organism>
<dbReference type="Proteomes" id="UP001596958">
    <property type="component" value="Unassembled WGS sequence"/>
</dbReference>
<reference evidence="2" key="1">
    <citation type="journal article" date="2019" name="Int. J. Syst. Evol. Microbiol.">
        <title>The Global Catalogue of Microorganisms (GCM) 10K type strain sequencing project: providing services to taxonomists for standard genome sequencing and annotation.</title>
        <authorList>
            <consortium name="The Broad Institute Genomics Platform"/>
            <consortium name="The Broad Institute Genome Sequencing Center for Infectious Disease"/>
            <person name="Wu L."/>
            <person name="Ma J."/>
        </authorList>
    </citation>
    <scope>NUCLEOTIDE SEQUENCE [LARGE SCALE GENOMIC DNA]</scope>
    <source>
        <strain evidence="2">CCUG 63418</strain>
    </source>
</reference>
<protein>
    <submittedName>
        <fullName evidence="1">Uncharacterized protein</fullName>
    </submittedName>
</protein>
<keyword evidence="2" id="KW-1185">Reference proteome</keyword>
<sequence length="141" mass="15505">MNTLIRNQSELRAEIFRLQQVKFEKQIALKQHFSSPGAVISTVFGLLTGGGDSKSDDKEPKQDWVGFLSRFIIPVVLNKTLFRGSGFLMKALVGIASQKASSYVSTDTVTGIWDKAKGVLGGLLSKKEKKTAPSFKKIKKD</sequence>